<name>A0ABP0MXW8_9DINO</name>
<gene>
    <name evidence="2" type="ORF">SCF082_LOCUS30295</name>
</gene>
<dbReference type="Proteomes" id="UP001642464">
    <property type="component" value="Unassembled WGS sequence"/>
</dbReference>
<protein>
    <submittedName>
        <fullName evidence="2">Uncharacterized protein</fullName>
    </submittedName>
</protein>
<evidence type="ECO:0000313" key="3">
    <source>
        <dbReference type="Proteomes" id="UP001642464"/>
    </source>
</evidence>
<evidence type="ECO:0000313" key="2">
    <source>
        <dbReference type="EMBL" id="CAK9056166.1"/>
    </source>
</evidence>
<feature type="region of interest" description="Disordered" evidence="1">
    <location>
        <begin position="153"/>
        <end position="191"/>
    </location>
</feature>
<reference evidence="2 3" key="1">
    <citation type="submission" date="2024-02" db="EMBL/GenBank/DDBJ databases">
        <authorList>
            <person name="Chen Y."/>
            <person name="Shah S."/>
            <person name="Dougan E. K."/>
            <person name="Thang M."/>
            <person name="Chan C."/>
        </authorList>
    </citation>
    <scope>NUCLEOTIDE SEQUENCE [LARGE SCALE GENOMIC DNA]</scope>
</reference>
<accession>A0ABP0MXW8</accession>
<organism evidence="2 3">
    <name type="scientific">Durusdinium trenchii</name>
    <dbReference type="NCBI Taxonomy" id="1381693"/>
    <lineage>
        <taxon>Eukaryota</taxon>
        <taxon>Sar</taxon>
        <taxon>Alveolata</taxon>
        <taxon>Dinophyceae</taxon>
        <taxon>Suessiales</taxon>
        <taxon>Symbiodiniaceae</taxon>
        <taxon>Durusdinium</taxon>
    </lineage>
</organism>
<keyword evidence="3" id="KW-1185">Reference proteome</keyword>
<dbReference type="EMBL" id="CAXAMM010024903">
    <property type="protein sequence ID" value="CAK9056166.1"/>
    <property type="molecule type" value="Genomic_DNA"/>
</dbReference>
<proteinExistence type="predicted"/>
<feature type="compositionally biased region" description="Basic and acidic residues" evidence="1">
    <location>
        <begin position="176"/>
        <end position="191"/>
    </location>
</feature>
<feature type="compositionally biased region" description="Pro residues" evidence="1">
    <location>
        <begin position="158"/>
        <end position="170"/>
    </location>
</feature>
<feature type="region of interest" description="Disordered" evidence="1">
    <location>
        <begin position="69"/>
        <end position="108"/>
    </location>
</feature>
<feature type="region of interest" description="Disordered" evidence="1">
    <location>
        <begin position="1"/>
        <end position="27"/>
    </location>
</feature>
<evidence type="ECO:0000256" key="1">
    <source>
        <dbReference type="SAM" id="MobiDB-lite"/>
    </source>
</evidence>
<comment type="caution">
    <text evidence="2">The sequence shown here is derived from an EMBL/GenBank/DDBJ whole genome shotgun (WGS) entry which is preliminary data.</text>
</comment>
<sequence>MARTLPPEEGSFPQAWERSLSPSGAAGSEPLLEAVLRENCQLREQKEAKGAELVKALRLQQQLERSCAEVQEEWQTMQGEETPRAPPRPQPKGAERTQPSLHAVSPGVAGVVPSNLEALIDQTIRDIQTLETQEQLWSHPDPDDHFVEDDSKAERFGPLPPVEVPQPPLIPRARKATGDAEKQRARAEAERRKAVREYLKEACKPTLRPRSPYVAPKLDLLDSEQRRPWENSMESLSLYPLEAKICSQVIW</sequence>